<sequence length="29" mass="3136">MLSFVQASFGERALRLLKNKAGRDGALSV</sequence>
<dbReference type="EMBL" id="LAZR01000463">
    <property type="protein sequence ID" value="KKN67887.1"/>
    <property type="molecule type" value="Genomic_DNA"/>
</dbReference>
<name>A0A0F9SZ71_9ZZZZ</name>
<comment type="caution">
    <text evidence="1">The sequence shown here is derived from an EMBL/GenBank/DDBJ whole genome shotgun (WGS) entry which is preliminary data.</text>
</comment>
<dbReference type="AlphaFoldDB" id="A0A0F9SZ71"/>
<accession>A0A0F9SZ71</accession>
<organism evidence="1">
    <name type="scientific">marine sediment metagenome</name>
    <dbReference type="NCBI Taxonomy" id="412755"/>
    <lineage>
        <taxon>unclassified sequences</taxon>
        <taxon>metagenomes</taxon>
        <taxon>ecological metagenomes</taxon>
    </lineage>
</organism>
<reference evidence="1" key="1">
    <citation type="journal article" date="2015" name="Nature">
        <title>Complex archaea that bridge the gap between prokaryotes and eukaryotes.</title>
        <authorList>
            <person name="Spang A."/>
            <person name="Saw J.H."/>
            <person name="Jorgensen S.L."/>
            <person name="Zaremba-Niedzwiedzka K."/>
            <person name="Martijn J."/>
            <person name="Lind A.E."/>
            <person name="van Eijk R."/>
            <person name="Schleper C."/>
            <person name="Guy L."/>
            <person name="Ettema T.J."/>
        </authorList>
    </citation>
    <scope>NUCLEOTIDE SEQUENCE</scope>
</reference>
<proteinExistence type="predicted"/>
<protein>
    <submittedName>
        <fullName evidence="1">Uncharacterized protein</fullName>
    </submittedName>
</protein>
<gene>
    <name evidence="1" type="ORF">LCGC14_0456740</name>
</gene>
<evidence type="ECO:0000313" key="1">
    <source>
        <dbReference type="EMBL" id="KKN67887.1"/>
    </source>
</evidence>